<evidence type="ECO:0000313" key="1">
    <source>
        <dbReference type="EMBL" id="QTX14959.1"/>
    </source>
</evidence>
<reference evidence="1" key="1">
    <citation type="submission" date="2020-01" db="EMBL/GenBank/DDBJ databases">
        <authorList>
            <person name="Qin S."/>
        </authorList>
    </citation>
    <scope>NUCLEOTIDE SEQUENCE</scope>
    <source>
        <strain evidence="1">CVir17-16-YZ6g</strain>
        <plasmid evidence="1">p17-15-vir-like</plasmid>
    </source>
</reference>
<organism evidence="1">
    <name type="scientific">Klebsiella pneumoniae</name>
    <dbReference type="NCBI Taxonomy" id="573"/>
    <lineage>
        <taxon>Bacteria</taxon>
        <taxon>Pseudomonadati</taxon>
        <taxon>Pseudomonadota</taxon>
        <taxon>Gammaproteobacteria</taxon>
        <taxon>Enterobacterales</taxon>
        <taxon>Enterobacteriaceae</taxon>
        <taxon>Klebsiella/Raoultella group</taxon>
        <taxon>Klebsiella</taxon>
        <taxon>Klebsiella pneumoniae complex</taxon>
    </lineage>
</organism>
<name>A0A8B0SV97_KLEPN</name>
<geneLocation type="plasmid" evidence="1">
    <name>p17-15-vir-like</name>
</geneLocation>
<protein>
    <submittedName>
        <fullName evidence="1">Uncharacterized protein</fullName>
    </submittedName>
</protein>
<proteinExistence type="predicted"/>
<keyword evidence="1" id="KW-0614">Plasmid</keyword>
<sequence length="77" mass="8735">MAVFDCISFVFLNEKNKLNADCGFNYRNSGTGGHSSRRNENKHRDPMAGNHCACFSRNHPCHNIYSMQEKEAVLSLL</sequence>
<dbReference type="EMBL" id="MN956836">
    <property type="protein sequence ID" value="QTX14959.1"/>
    <property type="molecule type" value="Genomic_DNA"/>
</dbReference>
<dbReference type="AlphaFoldDB" id="A0A8B0SV97"/>
<accession>A0A8B0SV97</accession>